<feature type="region of interest" description="Disordered" evidence="1">
    <location>
        <begin position="1"/>
        <end position="29"/>
    </location>
</feature>
<protein>
    <submittedName>
        <fullName evidence="2">Uncharacterized protein</fullName>
    </submittedName>
</protein>
<gene>
    <name evidence="2" type="ORF">RR46_12671</name>
</gene>
<sequence>MAGLPHEDGGRSKDQSSVSRDSNWRRPIGWPRSRWRDALKLDLRELQAMDWQEKAQDRRLRRCLVLEAKRHLVSMRQRGK</sequence>
<evidence type="ECO:0000313" key="3">
    <source>
        <dbReference type="Proteomes" id="UP000053268"/>
    </source>
</evidence>
<accession>A0A194PT97</accession>
<keyword evidence="3" id="KW-1185">Reference proteome</keyword>
<dbReference type="EMBL" id="KQ459593">
    <property type="protein sequence ID" value="KPI96641.1"/>
    <property type="molecule type" value="Genomic_DNA"/>
</dbReference>
<dbReference type="Proteomes" id="UP000053268">
    <property type="component" value="Unassembled WGS sequence"/>
</dbReference>
<dbReference type="AlphaFoldDB" id="A0A194PT97"/>
<organism evidence="2 3">
    <name type="scientific">Papilio xuthus</name>
    <name type="common">Asian swallowtail butterfly</name>
    <dbReference type="NCBI Taxonomy" id="66420"/>
    <lineage>
        <taxon>Eukaryota</taxon>
        <taxon>Metazoa</taxon>
        <taxon>Ecdysozoa</taxon>
        <taxon>Arthropoda</taxon>
        <taxon>Hexapoda</taxon>
        <taxon>Insecta</taxon>
        <taxon>Pterygota</taxon>
        <taxon>Neoptera</taxon>
        <taxon>Endopterygota</taxon>
        <taxon>Lepidoptera</taxon>
        <taxon>Glossata</taxon>
        <taxon>Ditrysia</taxon>
        <taxon>Papilionoidea</taxon>
        <taxon>Papilionidae</taxon>
        <taxon>Papilioninae</taxon>
        <taxon>Papilio</taxon>
    </lineage>
</organism>
<evidence type="ECO:0000313" key="2">
    <source>
        <dbReference type="EMBL" id="KPI96641.1"/>
    </source>
</evidence>
<proteinExistence type="predicted"/>
<evidence type="ECO:0000256" key="1">
    <source>
        <dbReference type="SAM" id="MobiDB-lite"/>
    </source>
</evidence>
<feature type="compositionally biased region" description="Basic and acidic residues" evidence="1">
    <location>
        <begin position="1"/>
        <end position="14"/>
    </location>
</feature>
<name>A0A194PT97_PAPXU</name>
<reference evidence="2 3" key="1">
    <citation type="journal article" date="2015" name="Nat. Commun.">
        <title>Outbred genome sequencing and CRISPR/Cas9 gene editing in butterflies.</title>
        <authorList>
            <person name="Li X."/>
            <person name="Fan D."/>
            <person name="Zhang W."/>
            <person name="Liu G."/>
            <person name="Zhang L."/>
            <person name="Zhao L."/>
            <person name="Fang X."/>
            <person name="Chen L."/>
            <person name="Dong Y."/>
            <person name="Chen Y."/>
            <person name="Ding Y."/>
            <person name="Zhao R."/>
            <person name="Feng M."/>
            <person name="Zhu Y."/>
            <person name="Feng Y."/>
            <person name="Jiang X."/>
            <person name="Zhu D."/>
            <person name="Xiang H."/>
            <person name="Feng X."/>
            <person name="Li S."/>
            <person name="Wang J."/>
            <person name="Zhang G."/>
            <person name="Kronforst M.R."/>
            <person name="Wang W."/>
        </authorList>
    </citation>
    <scope>NUCLEOTIDE SEQUENCE [LARGE SCALE GENOMIC DNA]</scope>
    <source>
        <strain evidence="2">Ya'a_city_454_Px</strain>
        <tissue evidence="2">Whole body</tissue>
    </source>
</reference>